<protein>
    <submittedName>
        <fullName evidence="1">Uncharacterized protein</fullName>
    </submittedName>
</protein>
<name>A0A9X9S3C4_METOG</name>
<dbReference type="Proteomes" id="UP001163096">
    <property type="component" value="Chromosome"/>
</dbReference>
<reference evidence="1" key="1">
    <citation type="submission" date="2022-11" db="EMBL/GenBank/DDBJ databases">
        <title>Complete genome sequence of Methanogenium organophilum DSM 3596.</title>
        <authorList>
            <person name="Chen S.-C."/>
            <person name="Lai S.-J."/>
            <person name="You Y.-T."/>
        </authorList>
    </citation>
    <scope>NUCLEOTIDE SEQUENCE</scope>
    <source>
        <strain evidence="1">DSM 3596</strain>
    </source>
</reference>
<proteinExistence type="predicted"/>
<accession>A0A9X9S3C4</accession>
<evidence type="ECO:0000313" key="1">
    <source>
        <dbReference type="EMBL" id="WAI00170.1"/>
    </source>
</evidence>
<keyword evidence="2" id="KW-1185">Reference proteome</keyword>
<dbReference type="RefSeq" id="WP_268185343.1">
    <property type="nucleotide sequence ID" value="NZ_CP113361.1"/>
</dbReference>
<organism evidence="1 2">
    <name type="scientific">Methanogenium organophilum</name>
    <dbReference type="NCBI Taxonomy" id="2199"/>
    <lineage>
        <taxon>Archaea</taxon>
        <taxon>Methanobacteriati</taxon>
        <taxon>Methanobacteriota</taxon>
        <taxon>Stenosarchaea group</taxon>
        <taxon>Methanomicrobia</taxon>
        <taxon>Methanomicrobiales</taxon>
        <taxon>Methanomicrobiaceae</taxon>
        <taxon>Methanogenium</taxon>
    </lineage>
</organism>
<dbReference type="EMBL" id="CP113361">
    <property type="protein sequence ID" value="WAI00170.1"/>
    <property type="molecule type" value="Genomic_DNA"/>
</dbReference>
<evidence type="ECO:0000313" key="2">
    <source>
        <dbReference type="Proteomes" id="UP001163096"/>
    </source>
</evidence>
<dbReference type="GeneID" id="76834821"/>
<dbReference type="AlphaFoldDB" id="A0A9X9S3C4"/>
<gene>
    <name evidence="1" type="ORF">OU421_06925</name>
</gene>
<sequence>MGGTVGIKKAGHTLPLRGIPDYWDFERSSASLGNCMLCGDGTAVYHSKEQRGSVSETYYVRLVREWNRG</sequence>
<dbReference type="KEGG" id="mou:OU421_06925"/>